<protein>
    <submittedName>
        <fullName evidence="2">Uncharacterized protein</fullName>
    </submittedName>
</protein>
<evidence type="ECO:0000313" key="3">
    <source>
        <dbReference type="Proteomes" id="UP001153069"/>
    </source>
</evidence>
<name>A0A9N8ET04_9STRA</name>
<feature type="region of interest" description="Disordered" evidence="1">
    <location>
        <begin position="371"/>
        <end position="455"/>
    </location>
</feature>
<dbReference type="EMBL" id="CAICTM010001684">
    <property type="protein sequence ID" value="CAB9525504.1"/>
    <property type="molecule type" value="Genomic_DNA"/>
</dbReference>
<evidence type="ECO:0000313" key="2">
    <source>
        <dbReference type="EMBL" id="CAB9525504.1"/>
    </source>
</evidence>
<feature type="compositionally biased region" description="Basic and acidic residues" evidence="1">
    <location>
        <begin position="439"/>
        <end position="455"/>
    </location>
</feature>
<feature type="compositionally biased region" description="Polar residues" evidence="1">
    <location>
        <begin position="32"/>
        <end position="42"/>
    </location>
</feature>
<accession>A0A9N8ET04</accession>
<feature type="compositionally biased region" description="Basic and acidic residues" evidence="1">
    <location>
        <begin position="388"/>
        <end position="401"/>
    </location>
</feature>
<organism evidence="2 3">
    <name type="scientific">Seminavis robusta</name>
    <dbReference type="NCBI Taxonomy" id="568900"/>
    <lineage>
        <taxon>Eukaryota</taxon>
        <taxon>Sar</taxon>
        <taxon>Stramenopiles</taxon>
        <taxon>Ochrophyta</taxon>
        <taxon>Bacillariophyta</taxon>
        <taxon>Bacillariophyceae</taxon>
        <taxon>Bacillariophycidae</taxon>
        <taxon>Naviculales</taxon>
        <taxon>Naviculaceae</taxon>
        <taxon>Seminavis</taxon>
    </lineage>
</organism>
<keyword evidence="3" id="KW-1185">Reference proteome</keyword>
<feature type="compositionally biased region" description="Polar residues" evidence="1">
    <location>
        <begin position="1"/>
        <end position="19"/>
    </location>
</feature>
<feature type="region of interest" description="Disordered" evidence="1">
    <location>
        <begin position="1"/>
        <end position="58"/>
    </location>
</feature>
<reference evidence="2" key="1">
    <citation type="submission" date="2020-06" db="EMBL/GenBank/DDBJ databases">
        <authorList>
            <consortium name="Plant Systems Biology data submission"/>
        </authorList>
    </citation>
    <scope>NUCLEOTIDE SEQUENCE</scope>
    <source>
        <strain evidence="2">D6</strain>
    </source>
</reference>
<proteinExistence type="predicted"/>
<comment type="caution">
    <text evidence="2">The sequence shown here is derived from an EMBL/GenBank/DDBJ whole genome shotgun (WGS) entry which is preliminary data.</text>
</comment>
<dbReference type="Proteomes" id="UP001153069">
    <property type="component" value="Unassembled WGS sequence"/>
</dbReference>
<feature type="compositionally biased region" description="Acidic residues" evidence="1">
    <location>
        <begin position="410"/>
        <end position="423"/>
    </location>
</feature>
<dbReference type="AlphaFoldDB" id="A0A9N8ET04"/>
<feature type="compositionally biased region" description="Acidic residues" evidence="1">
    <location>
        <begin position="371"/>
        <end position="387"/>
    </location>
</feature>
<evidence type="ECO:0000256" key="1">
    <source>
        <dbReference type="SAM" id="MobiDB-lite"/>
    </source>
</evidence>
<sequence length="511" mass="57462">MEPTGNQNSNTPEQDTMTPRQDDEGAGAEQPFQPQRPASPSASDEAIPPPSLSRNSTSSGISVAVGLPVFPCEQDDAAMAAAMAAALPLDLQISPDDCLPLDLDQDELALNLAGAALFASYQDYIPPVDAFPTSTDEDYNMYYDVYQEHQQQEQLQPHSSTYTDDLAWNLMNSPYYEGCDSPPPENDELAWNLIRQLRMVLLTFSSSQEREGTRSYYRMTPAEVNDEMFLTRARSLVQLCRERGGHAKVDLAVRHKGASITEGWVYVRHMLTSSRQPGLKVRAPGALSLIKFTVHQEDQDTWDLMQCLQDTMEQIQAVMVEALSDHCEVLPLMSTEELWTRGNQMPEVSGAGSELRLAVERAECWKRNRLEEEDEVLSEEEEEEDDLKDSHKMEEDSHAETADNTSYYADSDESVDFEEEEEVSCALTAVSDDYSEEPWSPKKEEPKAMKDEEGVPRRVVAPSTRRRRQRFSIVNAVCNASLRFARAVGYARRTQARSSRRLDYNSKGDLG</sequence>
<gene>
    <name evidence="2" type="ORF">SEMRO_1686_G291100.1</name>
</gene>